<evidence type="ECO:0000256" key="1">
    <source>
        <dbReference type="ARBA" id="ARBA00004141"/>
    </source>
</evidence>
<evidence type="ECO:0000256" key="2">
    <source>
        <dbReference type="ARBA" id="ARBA00022692"/>
    </source>
</evidence>
<accession>A0A2I4CDJ2</accession>
<evidence type="ECO:0000313" key="12">
    <source>
        <dbReference type="RefSeq" id="XP_013878056.1"/>
    </source>
</evidence>
<dbReference type="InterPro" id="IPR017452">
    <property type="entry name" value="GPCR_Rhodpsn_7TM"/>
</dbReference>
<feature type="domain" description="G-protein coupled receptors family 1 profile" evidence="10">
    <location>
        <begin position="35"/>
        <end position="275"/>
    </location>
</feature>
<keyword evidence="11" id="KW-1185">Reference proteome</keyword>
<dbReference type="GO" id="GO:0007200">
    <property type="term" value="P:phospholipase C-activating G protein-coupled receptor signaling pathway"/>
    <property type="evidence" value="ECO:0007669"/>
    <property type="project" value="TreeGrafter"/>
</dbReference>
<feature type="transmembrane region" description="Helical" evidence="9">
    <location>
        <begin position="160"/>
        <end position="185"/>
    </location>
</feature>
<dbReference type="PRINTS" id="PR00237">
    <property type="entry name" value="GPCRRHODOPSN"/>
</dbReference>
<evidence type="ECO:0000256" key="5">
    <source>
        <dbReference type="ARBA" id="ARBA00023136"/>
    </source>
</evidence>
<gene>
    <name evidence="12" type="primary">LOC106527657</name>
</gene>
<comment type="subcellular location">
    <subcellularLocation>
        <location evidence="1">Membrane</location>
        <topology evidence="1">Multi-pass membrane protein</topology>
    </subcellularLocation>
</comment>
<dbReference type="GO" id="GO:0035025">
    <property type="term" value="P:positive regulation of Rho protein signal transduction"/>
    <property type="evidence" value="ECO:0007669"/>
    <property type="project" value="TreeGrafter"/>
</dbReference>
<feature type="transmembrane region" description="Helical" evidence="9">
    <location>
        <begin position="56"/>
        <end position="76"/>
    </location>
</feature>
<dbReference type="PROSITE" id="PS50262">
    <property type="entry name" value="G_PROTEIN_RECEP_F1_2"/>
    <property type="match status" value="1"/>
</dbReference>
<dbReference type="OrthoDB" id="8747610at2759"/>
<evidence type="ECO:0000259" key="10">
    <source>
        <dbReference type="PROSITE" id="PS50262"/>
    </source>
</evidence>
<dbReference type="GO" id="GO:0004930">
    <property type="term" value="F:G protein-coupled receptor activity"/>
    <property type="evidence" value="ECO:0007669"/>
    <property type="project" value="UniProtKB-KW"/>
</dbReference>
<keyword evidence="6 12" id="KW-0675">Receptor</keyword>
<dbReference type="PANTHER" id="PTHR24232:SF107">
    <property type="entry name" value="HYDROXYCARBOXYLIC ACID RECEPTOR 2-LIKE"/>
    <property type="match status" value="1"/>
</dbReference>
<dbReference type="InterPro" id="IPR000276">
    <property type="entry name" value="GPCR_Rhodpsn"/>
</dbReference>
<proteinExistence type="predicted"/>
<dbReference type="Gene3D" id="1.20.1070.10">
    <property type="entry name" value="Rhodopsin 7-helix transmembrane proteins"/>
    <property type="match status" value="1"/>
</dbReference>
<dbReference type="Proteomes" id="UP000192220">
    <property type="component" value="Unplaced"/>
</dbReference>
<evidence type="ECO:0000313" key="11">
    <source>
        <dbReference type="Proteomes" id="UP000192220"/>
    </source>
</evidence>
<organism evidence="11 12">
    <name type="scientific">Austrofundulus limnaeus</name>
    <name type="common">Annual killifish</name>
    <dbReference type="NCBI Taxonomy" id="52670"/>
    <lineage>
        <taxon>Eukaryota</taxon>
        <taxon>Metazoa</taxon>
        <taxon>Chordata</taxon>
        <taxon>Craniata</taxon>
        <taxon>Vertebrata</taxon>
        <taxon>Euteleostomi</taxon>
        <taxon>Actinopterygii</taxon>
        <taxon>Neopterygii</taxon>
        <taxon>Teleostei</taxon>
        <taxon>Neoteleostei</taxon>
        <taxon>Acanthomorphata</taxon>
        <taxon>Ovalentaria</taxon>
        <taxon>Atherinomorphae</taxon>
        <taxon>Cyprinodontiformes</taxon>
        <taxon>Rivulidae</taxon>
        <taxon>Austrofundulus</taxon>
    </lineage>
</organism>
<feature type="transmembrane region" description="Helical" evidence="9">
    <location>
        <begin position="20"/>
        <end position="44"/>
    </location>
</feature>
<dbReference type="AlphaFoldDB" id="A0A2I4CDJ2"/>
<dbReference type="GO" id="GO:0005886">
    <property type="term" value="C:plasma membrane"/>
    <property type="evidence" value="ECO:0007669"/>
    <property type="project" value="TreeGrafter"/>
</dbReference>
<dbReference type="GeneID" id="106527657"/>
<keyword evidence="2 9" id="KW-0812">Transmembrane</keyword>
<feature type="transmembrane region" description="Helical" evidence="9">
    <location>
        <begin position="133"/>
        <end position="154"/>
    </location>
</feature>
<name>A0A2I4CDJ2_AUSLI</name>
<evidence type="ECO:0000256" key="7">
    <source>
        <dbReference type="ARBA" id="ARBA00023180"/>
    </source>
</evidence>
<feature type="transmembrane region" description="Helical" evidence="9">
    <location>
        <begin position="82"/>
        <end position="105"/>
    </location>
</feature>
<keyword evidence="7" id="KW-0325">Glycoprotein</keyword>
<dbReference type="PANTHER" id="PTHR24232">
    <property type="entry name" value="G-PROTEIN COUPLED RECEPTOR"/>
    <property type="match status" value="1"/>
</dbReference>
<evidence type="ECO:0000256" key="8">
    <source>
        <dbReference type="ARBA" id="ARBA00023224"/>
    </source>
</evidence>
<evidence type="ECO:0000256" key="3">
    <source>
        <dbReference type="ARBA" id="ARBA00022989"/>
    </source>
</evidence>
<protein>
    <submittedName>
        <fullName evidence="12">Somatostatin receptor type 5</fullName>
    </submittedName>
</protein>
<sequence length="275" mass="30714">MSSLGANLTSALDPTFFIDGMTGLLASNMLVGLPANIYVVWLILSGTSGPVVSELFALNLAISEILFCCLSFYVMLHFLLKMSMAVGVVVLQVFLEIGFISRPVFQTCICLERYLAVVHPILFIRFKPLRYRLVSCVFDWLLILLNVIFRAFVLSFDISVYFFIAKSLLFFFVLLYCGISVLLVLKQPGPGDKVRNSENSNSMKRKAFKVIAVTLVFTSMTQLLQVTMLGPTILQPSLKLLLQVTLFSLAVNILSSFVTPLLFLQRAKKLVCIQI</sequence>
<reference evidence="12" key="1">
    <citation type="submission" date="2025-08" db="UniProtKB">
        <authorList>
            <consortium name="RefSeq"/>
        </authorList>
    </citation>
    <scope>IDENTIFICATION</scope>
    <source>
        <strain evidence="12">Quisiro</strain>
        <tissue evidence="12">Liver</tissue>
    </source>
</reference>
<dbReference type="RefSeq" id="XP_013878056.1">
    <property type="nucleotide sequence ID" value="XM_014022602.1"/>
</dbReference>
<evidence type="ECO:0000256" key="4">
    <source>
        <dbReference type="ARBA" id="ARBA00023040"/>
    </source>
</evidence>
<dbReference type="KEGG" id="alim:106527657"/>
<keyword evidence="8" id="KW-0807">Transducer</keyword>
<dbReference type="InParanoid" id="A0A2I4CDJ2"/>
<feature type="transmembrane region" description="Helical" evidence="9">
    <location>
        <begin position="240"/>
        <end position="264"/>
    </location>
</feature>
<keyword evidence="5 9" id="KW-0472">Membrane</keyword>
<evidence type="ECO:0000256" key="9">
    <source>
        <dbReference type="SAM" id="Phobius"/>
    </source>
</evidence>
<dbReference type="SUPFAM" id="SSF81321">
    <property type="entry name" value="Family A G protein-coupled receptor-like"/>
    <property type="match status" value="1"/>
</dbReference>
<keyword evidence="3 9" id="KW-1133">Transmembrane helix</keyword>
<evidence type="ECO:0000256" key="6">
    <source>
        <dbReference type="ARBA" id="ARBA00023170"/>
    </source>
</evidence>
<dbReference type="Pfam" id="PF00001">
    <property type="entry name" value="7tm_1"/>
    <property type="match status" value="1"/>
</dbReference>
<keyword evidence="4" id="KW-0297">G-protein coupled receptor</keyword>
<feature type="transmembrane region" description="Helical" evidence="9">
    <location>
        <begin position="206"/>
        <end position="228"/>
    </location>
</feature>